<evidence type="ECO:0000313" key="3">
    <source>
        <dbReference type="EMBL" id="PCG15450.1"/>
    </source>
</evidence>
<feature type="transmembrane region" description="Helical" evidence="2">
    <location>
        <begin position="235"/>
        <end position="255"/>
    </location>
</feature>
<feature type="region of interest" description="Disordered" evidence="1">
    <location>
        <begin position="1"/>
        <end position="28"/>
    </location>
</feature>
<name>A0A2A4ICA4_9SPHN</name>
<reference evidence="3 4" key="1">
    <citation type="submission" date="2017-09" db="EMBL/GenBank/DDBJ databases">
        <title>Sphingomonas adhaesiva DSM 7418, whole genome shotgun sequence.</title>
        <authorList>
            <person name="Feng G."/>
            <person name="Zhu H."/>
        </authorList>
    </citation>
    <scope>NUCLEOTIDE SEQUENCE [LARGE SCALE GENOMIC DNA]</scope>
    <source>
        <strain evidence="3 4">DSM 7418</strain>
    </source>
</reference>
<keyword evidence="2" id="KW-0812">Transmembrane</keyword>
<dbReference type="Proteomes" id="UP000218323">
    <property type="component" value="Unassembled WGS sequence"/>
</dbReference>
<evidence type="ECO:0000256" key="2">
    <source>
        <dbReference type="SAM" id="Phobius"/>
    </source>
</evidence>
<keyword evidence="4" id="KW-1185">Reference proteome</keyword>
<gene>
    <name evidence="3" type="ORF">COA07_00110</name>
</gene>
<feature type="transmembrane region" description="Helical" evidence="2">
    <location>
        <begin position="152"/>
        <end position="174"/>
    </location>
</feature>
<evidence type="ECO:0008006" key="5">
    <source>
        <dbReference type="Google" id="ProtNLM"/>
    </source>
</evidence>
<proteinExistence type="predicted"/>
<feature type="transmembrane region" description="Helical" evidence="2">
    <location>
        <begin position="121"/>
        <end position="140"/>
    </location>
</feature>
<accession>A0A2A4ICA4</accession>
<evidence type="ECO:0000256" key="1">
    <source>
        <dbReference type="SAM" id="MobiDB-lite"/>
    </source>
</evidence>
<comment type="caution">
    <text evidence="3">The sequence shown here is derived from an EMBL/GenBank/DDBJ whole genome shotgun (WGS) entry which is preliminary data.</text>
</comment>
<organism evidence="3 4">
    <name type="scientific">Sphingomonas adhaesiva</name>
    <dbReference type="NCBI Taxonomy" id="28212"/>
    <lineage>
        <taxon>Bacteria</taxon>
        <taxon>Pseudomonadati</taxon>
        <taxon>Pseudomonadota</taxon>
        <taxon>Alphaproteobacteria</taxon>
        <taxon>Sphingomonadales</taxon>
        <taxon>Sphingomonadaceae</taxon>
        <taxon>Sphingomonas</taxon>
    </lineage>
</organism>
<sequence length="370" mass="37653">MPSSGCWGWPRASPARSPRSGGNGPGGVTAPLWQAGATRLAALPARQRRWALLALLVMLLLAAIAAPRDDAAGEPLYAALLSGMRYGSGFYDGLSDLLRADPAARPMGLFPPALAVVDSTLPGWTTMLLLAATLTGWLWIGMLRLVPLFARGGAQALAIALLALGAIAGALLWADSPHAGWAALLVALAVLVRRNDRWVGAAALGALAAIVDPAAILASGILAFIALFDGSRREAAGWAAAGVLALAVLGAHLFALVRLGLPLSEEWASLHIGGAARLIAAALPGVPAALAAPLLLLAALGWGALSRPLGLRVLAILAAGVACDGVFGAGTATLATLLVAPGLALAPDAVADLYRGALDRRRFTVTRFPR</sequence>
<protein>
    <recommendedName>
        <fullName evidence="5">DUF2029 domain-containing protein</fullName>
    </recommendedName>
</protein>
<dbReference type="EMBL" id="NWVC01000001">
    <property type="protein sequence ID" value="PCG15450.1"/>
    <property type="molecule type" value="Genomic_DNA"/>
</dbReference>
<keyword evidence="2" id="KW-0472">Membrane</keyword>
<feature type="transmembrane region" description="Helical" evidence="2">
    <location>
        <begin position="309"/>
        <end position="328"/>
    </location>
</feature>
<feature type="transmembrane region" description="Helical" evidence="2">
    <location>
        <begin position="50"/>
        <end position="67"/>
    </location>
</feature>
<dbReference type="AlphaFoldDB" id="A0A2A4ICA4"/>
<evidence type="ECO:0000313" key="4">
    <source>
        <dbReference type="Proteomes" id="UP000218323"/>
    </source>
</evidence>
<feature type="transmembrane region" description="Helical" evidence="2">
    <location>
        <begin position="198"/>
        <end position="228"/>
    </location>
</feature>
<feature type="transmembrane region" description="Helical" evidence="2">
    <location>
        <begin position="275"/>
        <end position="297"/>
    </location>
</feature>
<keyword evidence="2" id="KW-1133">Transmembrane helix</keyword>